<evidence type="ECO:0008006" key="4">
    <source>
        <dbReference type="Google" id="ProtNLM"/>
    </source>
</evidence>
<sequence length="109" mass="12183">METKKLPNSLIIYLLAILSCFICCFGGIGIIPAIISYYLASKSEGIYKMNPESFSNFSTIKKSKIIAVIGVILNVIIIGVTIWTLSTIGWDAWSEEFVRKWNEGLERGM</sequence>
<accession>A0A4R7JWK0</accession>
<gene>
    <name evidence="2" type="ORF">CLV90_3118</name>
</gene>
<keyword evidence="1" id="KW-0472">Membrane</keyword>
<evidence type="ECO:0000256" key="1">
    <source>
        <dbReference type="SAM" id="Phobius"/>
    </source>
</evidence>
<dbReference type="AlphaFoldDB" id="A0A4R7JWK0"/>
<evidence type="ECO:0000313" key="3">
    <source>
        <dbReference type="Proteomes" id="UP000294749"/>
    </source>
</evidence>
<feature type="transmembrane region" description="Helical" evidence="1">
    <location>
        <begin position="65"/>
        <end position="85"/>
    </location>
</feature>
<dbReference type="RefSeq" id="WP_133688378.1">
    <property type="nucleotide sequence ID" value="NZ_SOAY01000013.1"/>
</dbReference>
<keyword evidence="1" id="KW-1133">Transmembrane helix</keyword>
<evidence type="ECO:0000313" key="2">
    <source>
        <dbReference type="EMBL" id="TDT41887.1"/>
    </source>
</evidence>
<keyword evidence="1" id="KW-0812">Transmembrane</keyword>
<proteinExistence type="predicted"/>
<dbReference type="Proteomes" id="UP000294749">
    <property type="component" value="Unassembled WGS sequence"/>
</dbReference>
<protein>
    <recommendedName>
        <fullName evidence="4">Interferon-induced transmembrane protein</fullName>
    </recommendedName>
</protein>
<dbReference type="EMBL" id="SOAY01000013">
    <property type="protein sequence ID" value="TDT41887.1"/>
    <property type="molecule type" value="Genomic_DNA"/>
</dbReference>
<organism evidence="2 3">
    <name type="scientific">Maribacter spongiicola</name>
    <dbReference type="NCBI Taxonomy" id="1206753"/>
    <lineage>
        <taxon>Bacteria</taxon>
        <taxon>Pseudomonadati</taxon>
        <taxon>Bacteroidota</taxon>
        <taxon>Flavobacteriia</taxon>
        <taxon>Flavobacteriales</taxon>
        <taxon>Flavobacteriaceae</taxon>
        <taxon>Maribacter</taxon>
    </lineage>
</organism>
<dbReference type="PROSITE" id="PS51257">
    <property type="entry name" value="PROKAR_LIPOPROTEIN"/>
    <property type="match status" value="1"/>
</dbReference>
<dbReference type="NCBIfam" id="NF040945">
    <property type="entry name" value="CCC_membrane"/>
    <property type="match status" value="1"/>
</dbReference>
<reference evidence="2 3" key="1">
    <citation type="submission" date="2019-03" db="EMBL/GenBank/DDBJ databases">
        <title>Genomic Encyclopedia of Archaeal and Bacterial Type Strains, Phase II (KMG-II): from individual species to whole genera.</title>
        <authorList>
            <person name="Goeker M."/>
        </authorList>
    </citation>
    <scope>NUCLEOTIDE SEQUENCE [LARGE SCALE GENOMIC DNA]</scope>
    <source>
        <strain evidence="2 3">DSM 25233</strain>
    </source>
</reference>
<name>A0A4R7JWK0_9FLAO</name>
<comment type="caution">
    <text evidence="2">The sequence shown here is derived from an EMBL/GenBank/DDBJ whole genome shotgun (WGS) entry which is preliminary data.</text>
</comment>
<dbReference type="OrthoDB" id="1099888at2"/>
<feature type="transmembrane region" description="Helical" evidence="1">
    <location>
        <begin position="12"/>
        <end position="40"/>
    </location>
</feature>
<keyword evidence="3" id="KW-1185">Reference proteome</keyword>